<dbReference type="GO" id="GO:0003700">
    <property type="term" value="F:DNA-binding transcription factor activity"/>
    <property type="evidence" value="ECO:0007669"/>
    <property type="project" value="InterPro"/>
</dbReference>
<dbReference type="InterPro" id="IPR037402">
    <property type="entry name" value="YidZ_PBP2"/>
</dbReference>
<dbReference type="Pfam" id="PF00126">
    <property type="entry name" value="HTH_1"/>
    <property type="match status" value="1"/>
</dbReference>
<evidence type="ECO:0000256" key="6">
    <source>
        <dbReference type="ARBA" id="ARBA00023163"/>
    </source>
</evidence>
<dbReference type="InterPro" id="IPR000847">
    <property type="entry name" value="LysR_HTH_N"/>
</dbReference>
<keyword evidence="6" id="KW-0804">Transcription</keyword>
<dbReference type="Proteomes" id="UP000324758">
    <property type="component" value="Unassembled WGS sequence"/>
</dbReference>
<evidence type="ECO:0000259" key="7">
    <source>
        <dbReference type="PROSITE" id="PS50931"/>
    </source>
</evidence>
<dbReference type="PANTHER" id="PTHR30118:SF15">
    <property type="entry name" value="TRANSCRIPTIONAL REGULATORY PROTEIN"/>
    <property type="match status" value="1"/>
</dbReference>
<comment type="function">
    <text evidence="1">NodD regulates the expression of the nodABCFE genes which encode other nodulation proteins. NodD is also a negative regulator of its own expression. Binds flavonoids as inducers.</text>
</comment>
<sequence>MDINGHDLPLLASLRVMLDERNITKAAVRLGISQPALSAQLARLRDVLGDPLLTPASSGKGMVLTPRGAALREPLRHALQQLGAVVSAPPLFDAATSERTFSLGANDNAGAIIGTRLIQRLRRGGSPGMRLALRAIDPVTLVDQLEAGDIDVALVSQAVLPRGLPHQPLLQEKFMMAQRKRHPRGEKKPTLRDYARLDHVVVSGDGGGFRSFVDDILQGQGYQRRVVASVQYYSLVPLILETTDLVCTLPARFLSRYADRLVAFPLPFDAGRFTLFVTWHARFESDPAHGWLREQLNACASD</sequence>
<evidence type="ECO:0000256" key="4">
    <source>
        <dbReference type="ARBA" id="ARBA00023015"/>
    </source>
</evidence>
<evidence type="ECO:0000256" key="5">
    <source>
        <dbReference type="ARBA" id="ARBA00023125"/>
    </source>
</evidence>
<evidence type="ECO:0000256" key="2">
    <source>
        <dbReference type="ARBA" id="ARBA00009437"/>
    </source>
</evidence>
<feature type="domain" description="HTH lysR-type" evidence="7">
    <location>
        <begin position="6"/>
        <end position="65"/>
    </location>
</feature>
<dbReference type="Pfam" id="PF03466">
    <property type="entry name" value="LysR_substrate"/>
    <property type="match status" value="1"/>
</dbReference>
<dbReference type="PANTHER" id="PTHR30118">
    <property type="entry name" value="HTH-TYPE TRANSCRIPTIONAL REGULATOR LEUO-RELATED"/>
    <property type="match status" value="1"/>
</dbReference>
<dbReference type="GO" id="GO:0003677">
    <property type="term" value="F:DNA binding"/>
    <property type="evidence" value="ECO:0007669"/>
    <property type="project" value="UniProtKB-KW"/>
</dbReference>
<proteinExistence type="inferred from homology"/>
<comment type="caution">
    <text evidence="8">The sequence shown here is derived from an EMBL/GenBank/DDBJ whole genome shotgun (WGS) entry which is preliminary data.</text>
</comment>
<dbReference type="SUPFAM" id="SSF46785">
    <property type="entry name" value="Winged helix' DNA-binding domain"/>
    <property type="match status" value="1"/>
</dbReference>
<keyword evidence="3" id="KW-0536">Nodulation</keyword>
<organism evidence="8 9">
    <name type="scientific">Bradyrhizobium rifense</name>
    <dbReference type="NCBI Taxonomy" id="515499"/>
    <lineage>
        <taxon>Bacteria</taxon>
        <taxon>Pseudomonadati</taxon>
        <taxon>Pseudomonadota</taxon>
        <taxon>Alphaproteobacteria</taxon>
        <taxon>Hyphomicrobiales</taxon>
        <taxon>Nitrobacteraceae</taxon>
        <taxon>Bradyrhizobium</taxon>
    </lineage>
</organism>
<gene>
    <name evidence="8" type="ORF">FXB40_07165</name>
</gene>
<dbReference type="PROSITE" id="PS50931">
    <property type="entry name" value="HTH_LYSR"/>
    <property type="match status" value="1"/>
</dbReference>
<keyword evidence="5" id="KW-0238">DNA-binding</keyword>
<dbReference type="PRINTS" id="PR00039">
    <property type="entry name" value="HTHLYSR"/>
</dbReference>
<reference evidence="8 9" key="1">
    <citation type="submission" date="2019-08" db="EMBL/GenBank/DDBJ databases">
        <title>Bradyrhizobium hipponensis sp. nov., a rhizobium isolated from a Lupinus angustifolius root nodule in Tunisia.</title>
        <authorList>
            <person name="Off K."/>
            <person name="Rejili M."/>
            <person name="Mars M."/>
            <person name="Brachmann A."/>
            <person name="Marin M."/>
        </authorList>
    </citation>
    <scope>NUCLEOTIDE SEQUENCE [LARGE SCALE GENOMIC DNA]</scope>
    <source>
        <strain evidence="8 9">CTAW71</strain>
    </source>
</reference>
<dbReference type="InterPro" id="IPR036388">
    <property type="entry name" value="WH-like_DNA-bd_sf"/>
</dbReference>
<dbReference type="SUPFAM" id="SSF53850">
    <property type="entry name" value="Periplasmic binding protein-like II"/>
    <property type="match status" value="1"/>
</dbReference>
<keyword evidence="4" id="KW-0805">Transcription regulation</keyword>
<dbReference type="InterPro" id="IPR005119">
    <property type="entry name" value="LysR_subst-bd"/>
</dbReference>
<dbReference type="OrthoDB" id="8339333at2"/>
<evidence type="ECO:0000256" key="1">
    <source>
        <dbReference type="ARBA" id="ARBA00003502"/>
    </source>
</evidence>
<dbReference type="CDD" id="cd08417">
    <property type="entry name" value="PBP2_Nitroaromatics_like"/>
    <property type="match status" value="1"/>
</dbReference>
<dbReference type="AlphaFoldDB" id="A0A5D3KPP6"/>
<dbReference type="InterPro" id="IPR050389">
    <property type="entry name" value="LysR-type_TF"/>
</dbReference>
<protein>
    <submittedName>
        <fullName evidence="8">LysR family transcriptional regulator</fullName>
    </submittedName>
</protein>
<evidence type="ECO:0000256" key="3">
    <source>
        <dbReference type="ARBA" id="ARBA00022458"/>
    </source>
</evidence>
<dbReference type="Gene3D" id="3.40.190.10">
    <property type="entry name" value="Periplasmic binding protein-like II"/>
    <property type="match status" value="2"/>
</dbReference>
<dbReference type="Gene3D" id="1.10.10.10">
    <property type="entry name" value="Winged helix-like DNA-binding domain superfamily/Winged helix DNA-binding domain"/>
    <property type="match status" value="1"/>
</dbReference>
<comment type="similarity">
    <text evidence="2">Belongs to the LysR transcriptional regulatory family.</text>
</comment>
<dbReference type="InterPro" id="IPR036390">
    <property type="entry name" value="WH_DNA-bd_sf"/>
</dbReference>
<accession>A0A5D3KPP6</accession>
<dbReference type="RefSeq" id="WP_148771493.1">
    <property type="nucleotide sequence ID" value="NZ_VSSS01000013.1"/>
</dbReference>
<evidence type="ECO:0000313" key="9">
    <source>
        <dbReference type="Proteomes" id="UP000324758"/>
    </source>
</evidence>
<name>A0A5D3KPP6_9BRAD</name>
<dbReference type="EMBL" id="VSSS01000013">
    <property type="protein sequence ID" value="TYL98241.1"/>
    <property type="molecule type" value="Genomic_DNA"/>
</dbReference>
<evidence type="ECO:0000313" key="8">
    <source>
        <dbReference type="EMBL" id="TYL98241.1"/>
    </source>
</evidence>
<keyword evidence="9" id="KW-1185">Reference proteome</keyword>